<dbReference type="InterPro" id="IPR001466">
    <property type="entry name" value="Beta-lactam-related"/>
</dbReference>
<evidence type="ECO:0000313" key="3">
    <source>
        <dbReference type="Proteomes" id="UP000595197"/>
    </source>
</evidence>
<dbReference type="InterPro" id="IPR012338">
    <property type="entry name" value="Beta-lactam/transpept-like"/>
</dbReference>
<dbReference type="PANTHER" id="PTHR43283">
    <property type="entry name" value="BETA-LACTAMASE-RELATED"/>
    <property type="match status" value="1"/>
</dbReference>
<name>A0ABX7BB00_9PROT</name>
<dbReference type="SUPFAM" id="SSF56601">
    <property type="entry name" value="beta-lactamase/transpeptidase-like"/>
    <property type="match status" value="1"/>
</dbReference>
<feature type="domain" description="Beta-lactamase-related" evidence="1">
    <location>
        <begin position="59"/>
        <end position="324"/>
    </location>
</feature>
<gene>
    <name evidence="2" type="ORF">IGS68_10260</name>
</gene>
<organism evidence="2 3">
    <name type="scientific">Skermanella cutis</name>
    <dbReference type="NCBI Taxonomy" id="2775420"/>
    <lineage>
        <taxon>Bacteria</taxon>
        <taxon>Pseudomonadati</taxon>
        <taxon>Pseudomonadota</taxon>
        <taxon>Alphaproteobacteria</taxon>
        <taxon>Rhodospirillales</taxon>
        <taxon>Azospirillaceae</taxon>
        <taxon>Skermanella</taxon>
    </lineage>
</organism>
<evidence type="ECO:0000259" key="1">
    <source>
        <dbReference type="Pfam" id="PF00144"/>
    </source>
</evidence>
<proteinExistence type="predicted"/>
<reference evidence="2" key="1">
    <citation type="submission" date="2021-02" db="EMBL/GenBank/DDBJ databases">
        <title>Skermanella TT6 skin isolate.</title>
        <authorList>
            <person name="Lee K."/>
            <person name="Ganzorig M."/>
        </authorList>
    </citation>
    <scope>NUCLEOTIDE SEQUENCE</scope>
    <source>
        <strain evidence="2">TT6</strain>
    </source>
</reference>
<dbReference type="PANTHER" id="PTHR43283:SF7">
    <property type="entry name" value="BETA-LACTAMASE-RELATED DOMAIN-CONTAINING PROTEIN"/>
    <property type="match status" value="1"/>
</dbReference>
<dbReference type="GO" id="GO:0016787">
    <property type="term" value="F:hydrolase activity"/>
    <property type="evidence" value="ECO:0007669"/>
    <property type="project" value="UniProtKB-KW"/>
</dbReference>
<dbReference type="Pfam" id="PF00144">
    <property type="entry name" value="Beta-lactamase"/>
    <property type="match status" value="1"/>
</dbReference>
<keyword evidence="2" id="KW-0378">Hydrolase</keyword>
<dbReference type="Proteomes" id="UP000595197">
    <property type="component" value="Chromosome"/>
</dbReference>
<sequence length="348" mass="37408">MTPRSSPFSLLSIGKALFLAALAGIIPHASMAAQVPRPMDRAALDGALAQAADLAALRSLIVARDGVPVVERIFDGPGLDSPVNVKSLSKTVIAALTGIAIDQGVFEGVDQPIVEILGSQVPAGADPRLGRVTIDHLLAMRSGLERTSGSFYGRWVTSRDWVSFALARPFVDEPGGGMLYSTGNSHILSAALTRAAGRSTLALARDWLGEPLGIEVPVWQRDPQGIYFGGNNMLLSPRALLRFGELYRNGGVADGRRILSEDWIRASWTPQARSVHTGDSYGYGWFIREMQGHTVYYAWGYGGQMLYVVPDLGLTVVMTSDPDSPSGRTGYVRDLHFLMAEGIIPATE</sequence>
<dbReference type="EMBL" id="CP067420">
    <property type="protein sequence ID" value="QQP91558.1"/>
    <property type="molecule type" value="Genomic_DNA"/>
</dbReference>
<protein>
    <submittedName>
        <fullName evidence="2">Serine hydrolase</fullName>
    </submittedName>
</protein>
<keyword evidence="3" id="KW-1185">Reference proteome</keyword>
<accession>A0ABX7BB00</accession>
<dbReference type="InterPro" id="IPR050789">
    <property type="entry name" value="Diverse_Enzym_Activities"/>
</dbReference>
<evidence type="ECO:0000313" key="2">
    <source>
        <dbReference type="EMBL" id="QQP91558.1"/>
    </source>
</evidence>
<dbReference type="Gene3D" id="3.40.710.10">
    <property type="entry name" value="DD-peptidase/beta-lactamase superfamily"/>
    <property type="match status" value="1"/>
</dbReference>